<feature type="region of interest" description="Disordered" evidence="1">
    <location>
        <begin position="300"/>
        <end position="319"/>
    </location>
</feature>
<evidence type="ECO:0000313" key="5">
    <source>
        <dbReference type="Proteomes" id="UP001594351"/>
    </source>
</evidence>
<accession>A0ABV6Z2S5</accession>
<feature type="domain" description="LysM" evidence="3">
    <location>
        <begin position="399"/>
        <end position="446"/>
    </location>
</feature>
<keyword evidence="5" id="KW-1185">Reference proteome</keyword>
<keyword evidence="2" id="KW-0732">Signal</keyword>
<dbReference type="PANTHER" id="PTHR35841:SF1">
    <property type="entry name" value="PHOSPHONATES-BINDING PERIPLASMIC PROTEIN"/>
    <property type="match status" value="1"/>
</dbReference>
<evidence type="ECO:0000259" key="3">
    <source>
        <dbReference type="PROSITE" id="PS51782"/>
    </source>
</evidence>
<gene>
    <name evidence="4" type="ORF">ACFL27_20640</name>
</gene>
<dbReference type="Gene3D" id="3.10.350.10">
    <property type="entry name" value="LysM domain"/>
    <property type="match status" value="1"/>
</dbReference>
<dbReference type="SUPFAM" id="SSF54106">
    <property type="entry name" value="LysM domain"/>
    <property type="match status" value="1"/>
</dbReference>
<dbReference type="InterPro" id="IPR036779">
    <property type="entry name" value="LysM_dom_sf"/>
</dbReference>
<reference evidence="4 5" key="1">
    <citation type="submission" date="2024-09" db="EMBL/GenBank/DDBJ databases">
        <title>Laminarin stimulates single cell rates of sulfate reduction while oxygen inhibits transcriptomic activity in coastal marine sediment.</title>
        <authorList>
            <person name="Lindsay M."/>
            <person name="Orcutt B."/>
            <person name="Emerson D."/>
            <person name="Stepanauskas R."/>
            <person name="D'Angelo T."/>
        </authorList>
    </citation>
    <scope>NUCLEOTIDE SEQUENCE [LARGE SCALE GENOMIC DNA]</scope>
    <source>
        <strain evidence="4">SAG AM-311-K15</strain>
    </source>
</reference>
<sequence length="480" mass="54551">MKASKKRIIIRSFAIICFILFSSGSVFSQDTAEQMIFVFFNPDSASNNPIDATNALQTFCNYLNKKEGWNLRAFYFKKQKDLEKFLETHTVMFGILSQIFIVENSEKYNLERLCNPVRNGKTTYRKVIVVKKDNNYKDLEDLRGKKLAATSLGSENMAFYNKVVFRGEIDIRDHFSEIVTVDSASSAIMAVVYKEVDAAAVTHSKFTILQDLNPRVKSQLASIFTSAETPISPLVYFKDNVSPDVVEKVSNQLLSMHNHPLGRNVLLAFQTEAWEKCKREDFLETERILKGYTDTAQSKKISEAVTSTQDSSKPPKPVAEKKPLFQRFQVYQTDDGQKLVFNVWLNTQNRASQISETKLAYSLNKKTSVEQTMTTSGDHQFTISIALPHRESSSEVKEVNYAVKSGDTLGKIATRFLGSPKKYNVIALYNQLKDPNVIYIGQKLRIKSGETQVTEVLYYVTARFANGDEEKSQEKTKFIM</sequence>
<dbReference type="Pfam" id="PF12974">
    <property type="entry name" value="Phosphonate-bd"/>
    <property type="match status" value="1"/>
</dbReference>
<dbReference type="Pfam" id="PF01476">
    <property type="entry name" value="LysM"/>
    <property type="match status" value="1"/>
</dbReference>
<dbReference type="SUPFAM" id="SSF53850">
    <property type="entry name" value="Periplasmic binding protein-like II"/>
    <property type="match status" value="1"/>
</dbReference>
<feature type="chain" id="PRO_5046791065" evidence="2">
    <location>
        <begin position="29"/>
        <end position="480"/>
    </location>
</feature>
<name>A0ABV6Z2S5_UNCC1</name>
<organism evidence="4 5">
    <name type="scientific">candidate division CSSED10-310 bacterium</name>
    <dbReference type="NCBI Taxonomy" id="2855610"/>
    <lineage>
        <taxon>Bacteria</taxon>
        <taxon>Bacteria division CSSED10-310</taxon>
    </lineage>
</organism>
<protein>
    <submittedName>
        <fullName evidence="4">PhnD/SsuA/transferrin family substrate-binding protein</fullName>
    </submittedName>
</protein>
<evidence type="ECO:0000313" key="4">
    <source>
        <dbReference type="EMBL" id="MFC1852613.1"/>
    </source>
</evidence>
<evidence type="ECO:0000256" key="1">
    <source>
        <dbReference type="SAM" id="MobiDB-lite"/>
    </source>
</evidence>
<feature type="compositionally biased region" description="Polar residues" evidence="1">
    <location>
        <begin position="300"/>
        <end position="312"/>
    </location>
</feature>
<dbReference type="SMART" id="SM00257">
    <property type="entry name" value="LysM"/>
    <property type="match status" value="1"/>
</dbReference>
<comment type="caution">
    <text evidence="4">The sequence shown here is derived from an EMBL/GenBank/DDBJ whole genome shotgun (WGS) entry which is preliminary data.</text>
</comment>
<dbReference type="EMBL" id="JBHPBY010000338">
    <property type="protein sequence ID" value="MFC1852613.1"/>
    <property type="molecule type" value="Genomic_DNA"/>
</dbReference>
<feature type="signal peptide" evidence="2">
    <location>
        <begin position="1"/>
        <end position="28"/>
    </location>
</feature>
<dbReference type="CDD" id="cd00118">
    <property type="entry name" value="LysM"/>
    <property type="match status" value="1"/>
</dbReference>
<evidence type="ECO:0000256" key="2">
    <source>
        <dbReference type="SAM" id="SignalP"/>
    </source>
</evidence>
<proteinExistence type="predicted"/>
<dbReference type="Proteomes" id="UP001594351">
    <property type="component" value="Unassembled WGS sequence"/>
</dbReference>
<dbReference type="InterPro" id="IPR018392">
    <property type="entry name" value="LysM"/>
</dbReference>
<dbReference type="PROSITE" id="PS51782">
    <property type="entry name" value="LYSM"/>
    <property type="match status" value="1"/>
</dbReference>
<dbReference type="PANTHER" id="PTHR35841">
    <property type="entry name" value="PHOSPHONATES-BINDING PERIPLASMIC PROTEIN"/>
    <property type="match status" value="1"/>
</dbReference>
<dbReference type="Gene3D" id="3.40.190.10">
    <property type="entry name" value="Periplasmic binding protein-like II"/>
    <property type="match status" value="2"/>
</dbReference>